<dbReference type="PANTHER" id="PTHR16943:SF8">
    <property type="entry name" value="2-METHYLCITRATE DEHYDRATASE"/>
    <property type="match status" value="1"/>
</dbReference>
<reference evidence="5" key="1">
    <citation type="submission" date="2017-12" db="EMBL/GenBank/DDBJ databases">
        <authorList>
            <consortium name="DOE Joint Genome Institute"/>
            <person name="Mondo S.J."/>
            <person name="Kjaerbolling I."/>
            <person name="Vesth T.C."/>
            <person name="Frisvad J.C."/>
            <person name="Nybo J.L."/>
            <person name="Theobald S."/>
            <person name="Kuo A."/>
            <person name="Bowyer P."/>
            <person name="Matsuda Y."/>
            <person name="Lyhne E.K."/>
            <person name="Kogle M.E."/>
            <person name="Clum A."/>
            <person name="Lipzen A."/>
            <person name="Salamov A."/>
            <person name="Ngan C.Y."/>
            <person name="Daum C."/>
            <person name="Chiniquy J."/>
            <person name="Barry K."/>
            <person name="LaButti K."/>
            <person name="Haridas S."/>
            <person name="Simmons B.A."/>
            <person name="Magnuson J.K."/>
            <person name="Mortensen U.H."/>
            <person name="Larsen T.O."/>
            <person name="Grigoriev I.V."/>
            <person name="Baker S.E."/>
            <person name="Andersen M.R."/>
            <person name="Nordberg H.P."/>
            <person name="Cantor M.N."/>
            <person name="Hua S.X."/>
        </authorList>
    </citation>
    <scope>NUCLEOTIDE SEQUENCE [LARGE SCALE GENOMIC DNA]</scope>
    <source>
        <strain evidence="5">IBT 19404</strain>
    </source>
</reference>
<gene>
    <name evidence="4" type="ORF">BDW42DRAFT_149147</name>
</gene>
<organism evidence="4 5">
    <name type="scientific">Aspergillus taichungensis</name>
    <dbReference type="NCBI Taxonomy" id="482145"/>
    <lineage>
        <taxon>Eukaryota</taxon>
        <taxon>Fungi</taxon>
        <taxon>Dikarya</taxon>
        <taxon>Ascomycota</taxon>
        <taxon>Pezizomycotina</taxon>
        <taxon>Eurotiomycetes</taxon>
        <taxon>Eurotiomycetidae</taxon>
        <taxon>Eurotiales</taxon>
        <taxon>Aspergillaceae</taxon>
        <taxon>Aspergillus</taxon>
        <taxon>Aspergillus subgen. Circumdati</taxon>
    </lineage>
</organism>
<sequence length="459" mass="49057">MTPTRTENLARWCTALTYDDLPEPVIQRTKSLFVDWVGCAIAGRHHPAIAAIVAFSKQMGPASGKCEVVDAGVGTSSAAFAALVNGAASHVVEQDDLHNSSIVHPATVVFPAALAVAQEKGATGKEFITACVVGYEVACRTGEYLGKTHYQNFHSTATAGTLGAAAAAAKLLNLDTDKMLSALGTAGTQAAGLWQFLLDATHSKQVHTGKACFDGIFAAYTAQSNLLGPRDVLEGKRGLGAVLVPSAPGAAPTIPTAIDARLGQKYSVLESSFKWHASCRHTHPSVDALLKIVEKHDIQMADIESVVARMYQAGIDVLSMSEQAETVHQSKFSMGFVLGVAAKYRRASINDFTEEALRDGEIREFQPRVRMVLDERIDGRFPEEWTGCVTVTTKDGNSYTEDVEVVKGDPGDTLSWSELESKMATLAHYAGITDLAPIKAVMKRVAGLESESNVLGFQF</sequence>
<dbReference type="Gene3D" id="1.10.4100.10">
    <property type="entry name" value="2-methylcitrate dehydratase PrpD"/>
    <property type="match status" value="1"/>
</dbReference>
<dbReference type="InterPro" id="IPR045336">
    <property type="entry name" value="MmgE_PrpD_N"/>
</dbReference>
<evidence type="ECO:0000259" key="2">
    <source>
        <dbReference type="Pfam" id="PF03972"/>
    </source>
</evidence>
<protein>
    <submittedName>
        <fullName evidence="4">2-methylcitrate dehydratase PrpD</fullName>
    </submittedName>
</protein>
<evidence type="ECO:0000313" key="5">
    <source>
        <dbReference type="Proteomes" id="UP000235023"/>
    </source>
</evidence>
<dbReference type="GO" id="GO:0016829">
    <property type="term" value="F:lyase activity"/>
    <property type="evidence" value="ECO:0007669"/>
    <property type="project" value="InterPro"/>
</dbReference>
<dbReference type="EMBL" id="KZ559504">
    <property type="protein sequence ID" value="PLN85452.1"/>
    <property type="molecule type" value="Genomic_DNA"/>
</dbReference>
<dbReference type="InterPro" id="IPR042188">
    <property type="entry name" value="MmgE/PrpD_sf_2"/>
</dbReference>
<evidence type="ECO:0000259" key="3">
    <source>
        <dbReference type="Pfam" id="PF19305"/>
    </source>
</evidence>
<dbReference type="Proteomes" id="UP000235023">
    <property type="component" value="Unassembled WGS sequence"/>
</dbReference>
<dbReference type="InterPro" id="IPR036148">
    <property type="entry name" value="MmgE/PrpD_sf"/>
</dbReference>
<dbReference type="AlphaFoldDB" id="A0A2J5I663"/>
<dbReference type="Pfam" id="PF19305">
    <property type="entry name" value="MmgE_PrpD_C"/>
    <property type="match status" value="1"/>
</dbReference>
<feature type="domain" description="MmgE/PrpD N-terminal" evidence="2">
    <location>
        <begin position="7"/>
        <end position="246"/>
    </location>
</feature>
<proteinExistence type="inferred from homology"/>
<dbReference type="InterPro" id="IPR005656">
    <property type="entry name" value="MmgE_PrpD"/>
</dbReference>
<dbReference type="SUPFAM" id="SSF103378">
    <property type="entry name" value="2-methylcitrate dehydratase PrpD"/>
    <property type="match status" value="1"/>
</dbReference>
<dbReference type="Gene3D" id="3.30.1330.120">
    <property type="entry name" value="2-methylcitrate dehydratase PrpD"/>
    <property type="match status" value="1"/>
</dbReference>
<evidence type="ECO:0000256" key="1">
    <source>
        <dbReference type="ARBA" id="ARBA00006174"/>
    </source>
</evidence>
<dbReference type="InterPro" id="IPR045337">
    <property type="entry name" value="MmgE_PrpD_C"/>
</dbReference>
<dbReference type="Pfam" id="PF03972">
    <property type="entry name" value="MmgE_PrpD_N"/>
    <property type="match status" value="1"/>
</dbReference>
<keyword evidence="5" id="KW-1185">Reference proteome</keyword>
<dbReference type="InterPro" id="IPR042183">
    <property type="entry name" value="MmgE/PrpD_sf_1"/>
</dbReference>
<name>A0A2J5I663_9EURO</name>
<dbReference type="OrthoDB" id="10267976at2759"/>
<dbReference type="PANTHER" id="PTHR16943">
    <property type="entry name" value="2-METHYLCITRATE DEHYDRATASE-RELATED"/>
    <property type="match status" value="1"/>
</dbReference>
<accession>A0A2J5I663</accession>
<evidence type="ECO:0000313" key="4">
    <source>
        <dbReference type="EMBL" id="PLN85452.1"/>
    </source>
</evidence>
<feature type="domain" description="MmgE/PrpD C-terminal" evidence="3">
    <location>
        <begin position="276"/>
        <end position="430"/>
    </location>
</feature>
<comment type="similarity">
    <text evidence="1">Belongs to the PrpD family.</text>
</comment>